<reference evidence="3 4" key="1">
    <citation type="submission" date="2016-08" db="EMBL/GenBank/DDBJ databases">
        <title>Identification and validation of antigenic proteins from Pajaroellobacter abortibovis using de-novo genome sequence assembly and reverse vaccinology.</title>
        <authorList>
            <person name="Welly B.T."/>
            <person name="Miller M.R."/>
            <person name="Stott J.L."/>
            <person name="Blanchard M.T."/>
            <person name="Islas-Trejo A.D."/>
            <person name="O'Rourke S.M."/>
            <person name="Young A.E."/>
            <person name="Medrano J.F."/>
            <person name="Van Eenennaam A.L."/>
        </authorList>
    </citation>
    <scope>NUCLEOTIDE SEQUENCE [LARGE SCALE GENOMIC DNA]</scope>
    <source>
        <strain evidence="3 4">BTF92-0548A/99-0131</strain>
    </source>
</reference>
<evidence type="ECO:0000313" key="3">
    <source>
        <dbReference type="EMBL" id="APS00015.1"/>
    </source>
</evidence>
<feature type="region of interest" description="Disordered" evidence="1">
    <location>
        <begin position="24"/>
        <end position="69"/>
    </location>
</feature>
<keyword evidence="4" id="KW-1185">Reference proteome</keyword>
<feature type="compositionally biased region" description="Pro residues" evidence="1">
    <location>
        <begin position="28"/>
        <end position="55"/>
    </location>
</feature>
<evidence type="ECO:0008006" key="5">
    <source>
        <dbReference type="Google" id="ProtNLM"/>
    </source>
</evidence>
<dbReference type="OrthoDB" id="647046at2"/>
<feature type="chain" id="PRO_5012747066" description="DUF4397 domain-containing protein" evidence="2">
    <location>
        <begin position="20"/>
        <end position="299"/>
    </location>
</feature>
<keyword evidence="2" id="KW-0732">Signal</keyword>
<protein>
    <recommendedName>
        <fullName evidence="5">DUF4397 domain-containing protein</fullName>
    </recommendedName>
</protein>
<dbReference type="EMBL" id="CP016908">
    <property type="protein sequence ID" value="APS00015.1"/>
    <property type="molecule type" value="Genomic_DNA"/>
</dbReference>
<dbReference type="RefSeq" id="WP_075276681.1">
    <property type="nucleotide sequence ID" value="NZ_CP016908.1"/>
</dbReference>
<feature type="signal peptide" evidence="2">
    <location>
        <begin position="1"/>
        <end position="19"/>
    </location>
</feature>
<sequence length="299" mass="32413">MKSRSLSFLFVISSSISLFQCGGAHDNLPPPPPPAPLVKETPPPPLPPAPAPLPPVSLSEGAASPDVSPTPTVNITAPKNFEVIPLQKASDFVVKLDVKNWQVAEGSQHIHLILDNNPYLAVYNLNNEIKLSDVIGKDMLTEGHHVLIAFPGRANHESVKQKGALAIREFYIGKKGASTFDIKKPSLIFSRPKGTYEGTMANHVLVDFQLHPGTPETTLSENGNQVKIQVTGPGIDGMLSAQVKKFGPPFYLDNLRDGTYSIEMNLIGSDGKTIEGNWNSTKREIMIQHDASSPLKQSM</sequence>
<dbReference type="AlphaFoldDB" id="A0A1L6MX29"/>
<evidence type="ECO:0000256" key="1">
    <source>
        <dbReference type="SAM" id="MobiDB-lite"/>
    </source>
</evidence>
<name>A0A1L6MX29_9BACT</name>
<evidence type="ECO:0000313" key="4">
    <source>
        <dbReference type="Proteomes" id="UP000185544"/>
    </source>
</evidence>
<proteinExistence type="predicted"/>
<dbReference type="KEGG" id="pabo:BCY86_04435"/>
<gene>
    <name evidence="3" type="ORF">BCY86_04435</name>
</gene>
<organism evidence="3 4">
    <name type="scientific">Pajaroellobacter abortibovis</name>
    <dbReference type="NCBI Taxonomy" id="1882918"/>
    <lineage>
        <taxon>Bacteria</taxon>
        <taxon>Pseudomonadati</taxon>
        <taxon>Myxococcota</taxon>
        <taxon>Polyangia</taxon>
        <taxon>Polyangiales</taxon>
        <taxon>Polyangiaceae</taxon>
    </lineage>
</organism>
<evidence type="ECO:0000256" key="2">
    <source>
        <dbReference type="SAM" id="SignalP"/>
    </source>
</evidence>
<dbReference type="STRING" id="1882918.BCY86_04435"/>
<dbReference type="Proteomes" id="UP000185544">
    <property type="component" value="Chromosome"/>
</dbReference>
<accession>A0A1L6MX29</accession>